<evidence type="ECO:0000313" key="1">
    <source>
        <dbReference type="EMBL" id="SFE27266.1"/>
    </source>
</evidence>
<dbReference type="PANTHER" id="PTHR43190:SF3">
    <property type="entry name" value="N-ACETYL-D-GLUCOSAMINE KINASE"/>
    <property type="match status" value="1"/>
</dbReference>
<dbReference type="Gene3D" id="1.10.720.160">
    <property type="match status" value="1"/>
</dbReference>
<dbReference type="STRING" id="385682.SAMN05444380_10916"/>
<dbReference type="Gene3D" id="3.30.420.40">
    <property type="match status" value="2"/>
</dbReference>
<proteinExistence type="predicted"/>
<sequence>MILIADSGSTKTTWCMLNAKTGETEYLKTRGINPYYQDHDTILKTLEEDFTGAQRQFETIYFYGAGCANTEINQTAREALSCFFQAKQIEITSDLMAAAHALCGEEEGIACILGTGSNSCYYDGSKISANVSPLGFILGDEGSGAVIGKKLLADILKKQLPQDIIELFFNTYKTDAAQILHHIYKQPFPNRYAAGFTHFISEHISYPALRQLVKTSFDEFLKRNVMQYEKAGQLPIHFVGSIAWHFKEILKESLIENNLKPGKIIKDPMPGLIKYHSNH</sequence>
<evidence type="ECO:0000313" key="2">
    <source>
        <dbReference type="Proteomes" id="UP000181976"/>
    </source>
</evidence>
<dbReference type="CDD" id="cd24079">
    <property type="entry name" value="ASKHA_NBD_PG1100-like"/>
    <property type="match status" value="1"/>
</dbReference>
<gene>
    <name evidence="1" type="ORF">SAMN05444380_10916</name>
</gene>
<dbReference type="RefSeq" id="WP_029626461.1">
    <property type="nucleotide sequence ID" value="NZ_AFSL01000008.1"/>
</dbReference>
<accession>A0A1I1Z656</accession>
<name>A0A1I1Z656_9BACT</name>
<dbReference type="EMBL" id="FONA01000009">
    <property type="protein sequence ID" value="SFE27266.1"/>
    <property type="molecule type" value="Genomic_DNA"/>
</dbReference>
<dbReference type="InterPro" id="IPR052519">
    <property type="entry name" value="Euk-type_GlcNAc_Kinase"/>
</dbReference>
<dbReference type="InParanoid" id="A0A1I1Z656"/>
<keyword evidence="2" id="KW-1185">Reference proteome</keyword>
<dbReference type="InterPro" id="IPR043129">
    <property type="entry name" value="ATPase_NBD"/>
</dbReference>
<organism evidence="1 2">
    <name type="scientific">Thermophagus xiamenensis</name>
    <dbReference type="NCBI Taxonomy" id="385682"/>
    <lineage>
        <taxon>Bacteria</taxon>
        <taxon>Pseudomonadati</taxon>
        <taxon>Bacteroidota</taxon>
        <taxon>Bacteroidia</taxon>
        <taxon>Marinilabiliales</taxon>
        <taxon>Marinilabiliaceae</taxon>
        <taxon>Thermophagus</taxon>
    </lineage>
</organism>
<reference evidence="1 2" key="1">
    <citation type="submission" date="2016-10" db="EMBL/GenBank/DDBJ databases">
        <authorList>
            <person name="de Groot N.N."/>
        </authorList>
    </citation>
    <scope>NUCLEOTIDE SEQUENCE [LARGE SCALE GENOMIC DNA]</scope>
    <source>
        <strain evidence="1 2">DSM 19012</strain>
    </source>
</reference>
<dbReference type="PANTHER" id="PTHR43190">
    <property type="entry name" value="N-ACETYL-D-GLUCOSAMINE KINASE"/>
    <property type="match status" value="1"/>
</dbReference>
<protein>
    <submittedName>
        <fullName evidence="1">BadF-type ATPase</fullName>
    </submittedName>
</protein>
<dbReference type="Proteomes" id="UP000181976">
    <property type="component" value="Unassembled WGS sequence"/>
</dbReference>
<dbReference type="eggNOG" id="COG2971">
    <property type="taxonomic scope" value="Bacteria"/>
</dbReference>
<dbReference type="OrthoDB" id="871343at2"/>
<dbReference type="SUPFAM" id="SSF53067">
    <property type="entry name" value="Actin-like ATPase domain"/>
    <property type="match status" value="2"/>
</dbReference>
<dbReference type="AlphaFoldDB" id="A0A1I1Z656"/>